<gene>
    <name evidence="3" type="ORF">DJ019_20590</name>
</gene>
<proteinExistence type="predicted"/>
<keyword evidence="4" id="KW-1185">Reference proteome</keyword>
<protein>
    <recommendedName>
        <fullName evidence="2">Ice-binding protein C-terminal domain-containing protein</fullName>
    </recommendedName>
</protein>
<dbReference type="Proteomes" id="UP000249524">
    <property type="component" value="Unassembled WGS sequence"/>
</dbReference>
<evidence type="ECO:0000313" key="3">
    <source>
        <dbReference type="EMBL" id="RAK61929.1"/>
    </source>
</evidence>
<feature type="chain" id="PRO_5016408158" description="Ice-binding protein C-terminal domain-containing protein" evidence="1">
    <location>
        <begin position="23"/>
        <end position="267"/>
    </location>
</feature>
<evidence type="ECO:0000259" key="2">
    <source>
        <dbReference type="Pfam" id="PF07589"/>
    </source>
</evidence>
<dbReference type="NCBIfam" id="TIGR02595">
    <property type="entry name" value="PEP_CTERM"/>
    <property type="match status" value="1"/>
</dbReference>
<feature type="signal peptide" evidence="1">
    <location>
        <begin position="1"/>
        <end position="22"/>
    </location>
</feature>
<evidence type="ECO:0000313" key="4">
    <source>
        <dbReference type="Proteomes" id="UP000249524"/>
    </source>
</evidence>
<dbReference type="AlphaFoldDB" id="A0A328B4Y3"/>
<dbReference type="NCBIfam" id="NF035944">
    <property type="entry name" value="PEPxxWA-CTERM"/>
    <property type="match status" value="1"/>
</dbReference>
<feature type="domain" description="Ice-binding protein C-terminal" evidence="2">
    <location>
        <begin position="236"/>
        <end position="259"/>
    </location>
</feature>
<accession>A0A328B4Y3</accession>
<comment type="caution">
    <text evidence="3">The sequence shown here is derived from an EMBL/GenBank/DDBJ whole genome shotgun (WGS) entry which is preliminary data.</text>
</comment>
<name>A0A328B4Y3_9CAUL</name>
<keyword evidence="1" id="KW-0732">Signal</keyword>
<sequence length="267" mass="26985">MRTFGILLCGVLGSLAVGAATAASAGVLVASGDEWTLSDYAYGATYQTGTTAFVQDLATTFGGSNYLLLTGNGNVSNGQLTQLTAQLTALGKTVQTSATFSLGIASGYDAVFHFGQGFSGAQFADLDAYVSGGGDAYVSLGSGWYGTAAAEAAAWNPFFADYGLVAGSSWFTAAGFVDATVTQGPVGATNLIWGYGQSIERLPAGNGVSYVRGSFAGGPQDIGLVGSSQRLGVAGVPEPGTWAMMIMGFGAAGAMMRRRRHGAVLPA</sequence>
<evidence type="ECO:0000256" key="1">
    <source>
        <dbReference type="SAM" id="SignalP"/>
    </source>
</evidence>
<organism evidence="3 4">
    <name type="scientific">Phenylobacterium kunshanense</name>
    <dbReference type="NCBI Taxonomy" id="1445034"/>
    <lineage>
        <taxon>Bacteria</taxon>
        <taxon>Pseudomonadati</taxon>
        <taxon>Pseudomonadota</taxon>
        <taxon>Alphaproteobacteria</taxon>
        <taxon>Caulobacterales</taxon>
        <taxon>Caulobacteraceae</taxon>
        <taxon>Phenylobacterium</taxon>
    </lineage>
</organism>
<dbReference type="Pfam" id="PF07589">
    <property type="entry name" value="PEP-CTERM"/>
    <property type="match status" value="1"/>
</dbReference>
<reference evidence="3 4" key="1">
    <citation type="submission" date="2018-05" db="EMBL/GenBank/DDBJ databases">
        <authorList>
            <person name="Lanie J.A."/>
            <person name="Ng W.-L."/>
            <person name="Kazmierczak K.M."/>
            <person name="Andrzejewski T.M."/>
            <person name="Davidsen T.M."/>
            <person name="Wayne K.J."/>
            <person name="Tettelin H."/>
            <person name="Glass J.I."/>
            <person name="Rusch D."/>
            <person name="Podicherti R."/>
            <person name="Tsui H.-C.T."/>
            <person name="Winkler M.E."/>
        </authorList>
    </citation>
    <scope>NUCLEOTIDE SEQUENCE [LARGE SCALE GENOMIC DNA]</scope>
    <source>
        <strain evidence="3 4">BUT-10</strain>
    </source>
</reference>
<dbReference type="EMBL" id="QFYS01000021">
    <property type="protein sequence ID" value="RAK61929.1"/>
    <property type="molecule type" value="Genomic_DNA"/>
</dbReference>
<dbReference type="InterPro" id="IPR013424">
    <property type="entry name" value="Ice-binding_C"/>
</dbReference>
<dbReference type="RefSeq" id="WP_111278746.1">
    <property type="nucleotide sequence ID" value="NZ_QFYS01000021.1"/>
</dbReference>